<protein>
    <recommendedName>
        <fullName evidence="7">Kynurenine formamidase</fullName>
        <shortName evidence="7">KFA</shortName>
        <shortName evidence="7">KFase</shortName>
        <ecNumber evidence="7">3.5.1.9</ecNumber>
    </recommendedName>
    <alternativeName>
        <fullName evidence="7">Arylformamidase</fullName>
    </alternativeName>
    <alternativeName>
        <fullName evidence="7">N-formylkynurenine formamidase</fullName>
        <shortName evidence="7">FKF</shortName>
    </alternativeName>
</protein>
<dbReference type="PANTHER" id="PTHR31118:SF32">
    <property type="entry name" value="KYNURENINE FORMAMIDASE"/>
    <property type="match status" value="1"/>
</dbReference>
<feature type="binding site" evidence="7">
    <location>
        <position position="51"/>
    </location>
    <ligand>
        <name>Zn(2+)</name>
        <dbReference type="ChEBI" id="CHEBI:29105"/>
        <label>1</label>
    </ligand>
</feature>
<comment type="caution">
    <text evidence="8">The sequence shown here is derived from an EMBL/GenBank/DDBJ whole genome shotgun (WGS) entry which is preliminary data.</text>
</comment>
<name>A0ABV7H5C1_9BURK</name>
<keyword evidence="9" id="KW-1185">Reference proteome</keyword>
<keyword evidence="3 7" id="KW-0378">Hydrolase</keyword>
<evidence type="ECO:0000313" key="9">
    <source>
        <dbReference type="Proteomes" id="UP001595556"/>
    </source>
</evidence>
<dbReference type="RefSeq" id="WP_377303100.1">
    <property type="nucleotide sequence ID" value="NZ_CP180191.1"/>
</dbReference>
<comment type="cofactor">
    <cofactor evidence="7">
        <name>Zn(2+)</name>
        <dbReference type="ChEBI" id="CHEBI:29105"/>
    </cofactor>
    <text evidence="7">Binds 2 zinc ions per subunit.</text>
</comment>
<evidence type="ECO:0000256" key="7">
    <source>
        <dbReference type="HAMAP-Rule" id="MF_01969"/>
    </source>
</evidence>
<dbReference type="InterPro" id="IPR007325">
    <property type="entry name" value="KFase/CYL"/>
</dbReference>
<feature type="binding site" evidence="7">
    <location>
        <position position="57"/>
    </location>
    <ligand>
        <name>Zn(2+)</name>
        <dbReference type="ChEBI" id="CHEBI:29105"/>
        <label>2</label>
    </ligand>
</feature>
<feature type="binding site" evidence="7">
    <location>
        <position position="174"/>
    </location>
    <ligand>
        <name>Zn(2+)</name>
        <dbReference type="ChEBI" id="CHEBI:29105"/>
        <label>1</label>
    </ligand>
</feature>
<dbReference type="InterPro" id="IPR017484">
    <property type="entry name" value="Kynurenine_formamidase_bac"/>
</dbReference>
<feature type="binding site" evidence="7">
    <location>
        <position position="57"/>
    </location>
    <ligand>
        <name>Zn(2+)</name>
        <dbReference type="ChEBI" id="CHEBI:29105"/>
        <label>1</label>
    </ligand>
</feature>
<dbReference type="Pfam" id="PF04199">
    <property type="entry name" value="Cyclase"/>
    <property type="match status" value="1"/>
</dbReference>
<keyword evidence="4 7" id="KW-0862">Zinc</keyword>
<dbReference type="EC" id="3.5.1.9" evidence="7"/>
<reference evidence="9" key="1">
    <citation type="journal article" date="2019" name="Int. J. Syst. Evol. Microbiol.">
        <title>The Global Catalogue of Microorganisms (GCM) 10K type strain sequencing project: providing services to taxonomists for standard genome sequencing and annotation.</title>
        <authorList>
            <consortium name="The Broad Institute Genomics Platform"/>
            <consortium name="The Broad Institute Genome Sequencing Center for Infectious Disease"/>
            <person name="Wu L."/>
            <person name="Ma J."/>
        </authorList>
    </citation>
    <scope>NUCLEOTIDE SEQUENCE [LARGE SCALE GENOMIC DNA]</scope>
    <source>
        <strain evidence="9">KCTC 52168</strain>
    </source>
</reference>
<dbReference type="InterPro" id="IPR037175">
    <property type="entry name" value="KFase_sf"/>
</dbReference>
<keyword evidence="5 7" id="KW-0823">Tryptophan catabolism</keyword>
<comment type="catalytic activity">
    <reaction evidence="6 7">
        <text>N-formyl-L-kynurenine + H2O = L-kynurenine + formate + H(+)</text>
        <dbReference type="Rhea" id="RHEA:13009"/>
        <dbReference type="ChEBI" id="CHEBI:15377"/>
        <dbReference type="ChEBI" id="CHEBI:15378"/>
        <dbReference type="ChEBI" id="CHEBI:15740"/>
        <dbReference type="ChEBI" id="CHEBI:57959"/>
        <dbReference type="ChEBI" id="CHEBI:58629"/>
        <dbReference type="EC" id="3.5.1.9"/>
    </reaction>
</comment>
<dbReference type="Gene3D" id="3.50.30.50">
    <property type="entry name" value="Putative cyclase"/>
    <property type="match status" value="1"/>
</dbReference>
<comment type="subunit">
    <text evidence="7">Homodimer.</text>
</comment>
<dbReference type="GO" id="GO:0004061">
    <property type="term" value="F:arylformamidase activity"/>
    <property type="evidence" value="ECO:0007669"/>
    <property type="project" value="UniProtKB-EC"/>
</dbReference>
<keyword evidence="2 7" id="KW-0479">Metal-binding</keyword>
<comment type="function">
    <text evidence="1 7">Catalyzes the hydrolysis of N-formyl-L-kynurenine to L-kynurenine, the second step in the kynurenine pathway of tryptophan degradation.</text>
</comment>
<comment type="similarity">
    <text evidence="7">Belongs to the Cyclase 1 superfamily. KynB family.</text>
</comment>
<feature type="binding site" evidence="7">
    <location>
        <position position="174"/>
    </location>
    <ligand>
        <name>Zn(2+)</name>
        <dbReference type="ChEBI" id="CHEBI:29105"/>
        <label>2</label>
    </ligand>
</feature>
<gene>
    <name evidence="7 8" type="primary">kynB</name>
    <name evidence="8" type="ORF">ACFOEN_08865</name>
</gene>
<evidence type="ECO:0000256" key="3">
    <source>
        <dbReference type="ARBA" id="ARBA00022801"/>
    </source>
</evidence>
<sequence length="210" mass="22634">MPPDRRLWDISPALAPGIPVWPGDTAFEEARTWVLEGGCPVNVSRFTLSTHTGAHTDAPLHYDPAGLPIGAVPLDAYLGACRVIHCVGAAQVTLEAVRSKLAGVPPRVLFRTYAAAPQTHWDEAFASVAADLIEHLAQQGVKLVGIDTPSLDPQTSKTMDAHHVIRRHRMAILEGIVLDEVAEGDYELIALPLKLANLDASPVRAVLREL</sequence>
<evidence type="ECO:0000256" key="4">
    <source>
        <dbReference type="ARBA" id="ARBA00022833"/>
    </source>
</evidence>
<comment type="pathway">
    <text evidence="7">Amino-acid degradation; L-tryptophan degradation via kynurenine pathway; L-kynurenine from L-tryptophan: step 2/2.</text>
</comment>
<feature type="binding site" evidence="7">
    <location>
        <position position="55"/>
    </location>
    <ligand>
        <name>Zn(2+)</name>
        <dbReference type="ChEBI" id="CHEBI:29105"/>
        <label>1</label>
    </ligand>
</feature>
<feature type="active site" description="Proton donor/acceptor" evidence="7">
    <location>
        <position position="61"/>
    </location>
</feature>
<dbReference type="Proteomes" id="UP001595556">
    <property type="component" value="Unassembled WGS sequence"/>
</dbReference>
<dbReference type="PANTHER" id="PTHR31118">
    <property type="entry name" value="CYCLASE-LIKE PROTEIN 2"/>
    <property type="match status" value="1"/>
</dbReference>
<feature type="binding site" evidence="7">
    <location>
        <position position="162"/>
    </location>
    <ligand>
        <name>Zn(2+)</name>
        <dbReference type="ChEBI" id="CHEBI:29105"/>
        <label>2</label>
    </ligand>
</feature>
<dbReference type="SUPFAM" id="SSF102198">
    <property type="entry name" value="Putative cyclase"/>
    <property type="match status" value="1"/>
</dbReference>
<evidence type="ECO:0000256" key="6">
    <source>
        <dbReference type="ARBA" id="ARBA00048496"/>
    </source>
</evidence>
<dbReference type="EMBL" id="JBHRTI010000004">
    <property type="protein sequence ID" value="MFC3147751.1"/>
    <property type="molecule type" value="Genomic_DNA"/>
</dbReference>
<evidence type="ECO:0000313" key="8">
    <source>
        <dbReference type="EMBL" id="MFC3147751.1"/>
    </source>
</evidence>
<proteinExistence type="inferred from homology"/>
<feature type="binding site" evidence="7">
    <location>
        <position position="21"/>
    </location>
    <ligand>
        <name>substrate</name>
    </ligand>
</feature>
<evidence type="ECO:0000256" key="2">
    <source>
        <dbReference type="ARBA" id="ARBA00022723"/>
    </source>
</evidence>
<dbReference type="HAMAP" id="MF_01969">
    <property type="entry name" value="KynB"/>
    <property type="match status" value="1"/>
</dbReference>
<evidence type="ECO:0000256" key="5">
    <source>
        <dbReference type="ARBA" id="ARBA00023079"/>
    </source>
</evidence>
<accession>A0ABV7H5C1</accession>
<dbReference type="NCBIfam" id="TIGR03035">
    <property type="entry name" value="trp_arylform"/>
    <property type="match status" value="1"/>
</dbReference>
<organism evidence="8 9">
    <name type="scientific">Piscinibacterium candidicorallinum</name>
    <dbReference type="NCBI Taxonomy" id="1793872"/>
    <lineage>
        <taxon>Bacteria</taxon>
        <taxon>Pseudomonadati</taxon>
        <taxon>Pseudomonadota</taxon>
        <taxon>Betaproteobacteria</taxon>
        <taxon>Burkholderiales</taxon>
        <taxon>Piscinibacterium</taxon>
    </lineage>
</organism>
<evidence type="ECO:0000256" key="1">
    <source>
        <dbReference type="ARBA" id="ARBA00002204"/>
    </source>
</evidence>